<dbReference type="GO" id="GO:0016020">
    <property type="term" value="C:membrane"/>
    <property type="evidence" value="ECO:0007669"/>
    <property type="project" value="UniProtKB-SubCell"/>
</dbReference>
<protein>
    <recommendedName>
        <fullName evidence="10">ABC-2 type transporter domain-containing protein</fullName>
    </recommendedName>
</protein>
<dbReference type="InterPro" id="IPR013525">
    <property type="entry name" value="ABC2_TM"/>
</dbReference>
<feature type="domain" description="Plant PDR ABC transporter associated" evidence="7">
    <location>
        <begin position="73"/>
        <end position="138"/>
    </location>
</feature>
<sequence length="164" mass="18544">MAAGMFRFIAGVCRTMIIANTGGALMLLVVFLLGGFILPKRSIPNWWVWANWVSPLTYAFHAMSVNEMYAPRWMHNGTSSDKTTTLGLSVLKNFDVYANENWYWIGVGALAVFTVFYNVLFTISLMYLSPMGKKQAIITEEDANELENEGDVNEPRLGKWQCKE</sequence>
<evidence type="ECO:0000256" key="1">
    <source>
        <dbReference type="ARBA" id="ARBA00004141"/>
    </source>
</evidence>
<keyword evidence="2 5" id="KW-0812">Transmembrane</keyword>
<dbReference type="PANTHER" id="PTHR48040">
    <property type="entry name" value="PLEIOTROPIC DRUG RESISTANCE PROTEIN 1-LIKE ISOFORM X1"/>
    <property type="match status" value="1"/>
</dbReference>
<keyword evidence="3 5" id="KW-1133">Transmembrane helix</keyword>
<evidence type="ECO:0000259" key="6">
    <source>
        <dbReference type="Pfam" id="PF01061"/>
    </source>
</evidence>
<dbReference type="Proteomes" id="UP000242715">
    <property type="component" value="Unassembled WGS sequence"/>
</dbReference>
<evidence type="ECO:0008006" key="10">
    <source>
        <dbReference type="Google" id="ProtNLM"/>
    </source>
</evidence>
<accession>A0A2Z6LXX7</accession>
<dbReference type="OrthoDB" id="1436834at2759"/>
<proteinExistence type="predicted"/>
<evidence type="ECO:0000259" key="7">
    <source>
        <dbReference type="Pfam" id="PF08370"/>
    </source>
</evidence>
<feature type="transmembrane region" description="Helical" evidence="5">
    <location>
        <begin position="12"/>
        <end position="38"/>
    </location>
</feature>
<evidence type="ECO:0000256" key="4">
    <source>
        <dbReference type="ARBA" id="ARBA00023136"/>
    </source>
</evidence>
<evidence type="ECO:0000256" key="2">
    <source>
        <dbReference type="ARBA" id="ARBA00022692"/>
    </source>
</evidence>
<dbReference type="PANTHER" id="PTHR48040:SF28">
    <property type="entry name" value="ABC TRANSPORTER G FAMILY MEMBER 39-LIKE"/>
    <property type="match status" value="1"/>
</dbReference>
<organism evidence="8 9">
    <name type="scientific">Trifolium subterraneum</name>
    <name type="common">Subterranean clover</name>
    <dbReference type="NCBI Taxonomy" id="3900"/>
    <lineage>
        <taxon>Eukaryota</taxon>
        <taxon>Viridiplantae</taxon>
        <taxon>Streptophyta</taxon>
        <taxon>Embryophyta</taxon>
        <taxon>Tracheophyta</taxon>
        <taxon>Spermatophyta</taxon>
        <taxon>Magnoliopsida</taxon>
        <taxon>eudicotyledons</taxon>
        <taxon>Gunneridae</taxon>
        <taxon>Pentapetalae</taxon>
        <taxon>rosids</taxon>
        <taxon>fabids</taxon>
        <taxon>Fabales</taxon>
        <taxon>Fabaceae</taxon>
        <taxon>Papilionoideae</taxon>
        <taxon>50 kb inversion clade</taxon>
        <taxon>NPAAA clade</taxon>
        <taxon>Hologalegina</taxon>
        <taxon>IRL clade</taxon>
        <taxon>Trifolieae</taxon>
        <taxon>Trifolium</taxon>
    </lineage>
</organism>
<keyword evidence="4 5" id="KW-0472">Membrane</keyword>
<gene>
    <name evidence="8" type="ORF">TSUD_355830</name>
</gene>
<dbReference type="Pfam" id="PF01061">
    <property type="entry name" value="ABC2_membrane"/>
    <property type="match status" value="1"/>
</dbReference>
<feature type="domain" description="ABC-2 type transporter transmembrane" evidence="6">
    <location>
        <begin position="1"/>
        <end position="67"/>
    </location>
</feature>
<comment type="subcellular location">
    <subcellularLocation>
        <location evidence="1">Membrane</location>
        <topology evidence="1">Multi-pass membrane protein</topology>
    </subcellularLocation>
</comment>
<evidence type="ECO:0000313" key="8">
    <source>
        <dbReference type="EMBL" id="GAU24754.1"/>
    </source>
</evidence>
<dbReference type="EMBL" id="DF973296">
    <property type="protein sequence ID" value="GAU24754.1"/>
    <property type="molecule type" value="Genomic_DNA"/>
</dbReference>
<evidence type="ECO:0000313" key="9">
    <source>
        <dbReference type="Proteomes" id="UP000242715"/>
    </source>
</evidence>
<feature type="transmembrane region" description="Helical" evidence="5">
    <location>
        <begin position="102"/>
        <end position="128"/>
    </location>
</feature>
<keyword evidence="9" id="KW-1185">Reference proteome</keyword>
<dbReference type="Pfam" id="PF08370">
    <property type="entry name" value="PDR_assoc"/>
    <property type="match status" value="1"/>
</dbReference>
<dbReference type="AlphaFoldDB" id="A0A2Z6LXX7"/>
<name>A0A2Z6LXX7_TRISU</name>
<dbReference type="InterPro" id="IPR013581">
    <property type="entry name" value="PDR_assoc"/>
</dbReference>
<reference evidence="9" key="1">
    <citation type="journal article" date="2017" name="Front. Plant Sci.">
        <title>Climate Clever Clovers: New Paradigm to Reduce the Environmental Footprint of Ruminants by Breeding Low Methanogenic Forages Utilizing Haplotype Variation.</title>
        <authorList>
            <person name="Kaur P."/>
            <person name="Appels R."/>
            <person name="Bayer P.E."/>
            <person name="Keeble-Gagnere G."/>
            <person name="Wang J."/>
            <person name="Hirakawa H."/>
            <person name="Shirasawa K."/>
            <person name="Vercoe P."/>
            <person name="Stefanova K."/>
            <person name="Durmic Z."/>
            <person name="Nichols P."/>
            <person name="Revell C."/>
            <person name="Isobe S.N."/>
            <person name="Edwards D."/>
            <person name="Erskine W."/>
        </authorList>
    </citation>
    <scope>NUCLEOTIDE SEQUENCE [LARGE SCALE GENOMIC DNA]</scope>
    <source>
        <strain evidence="9">cv. Daliak</strain>
    </source>
</reference>
<evidence type="ECO:0000256" key="5">
    <source>
        <dbReference type="SAM" id="Phobius"/>
    </source>
</evidence>
<dbReference type="GO" id="GO:0140359">
    <property type="term" value="F:ABC-type transporter activity"/>
    <property type="evidence" value="ECO:0007669"/>
    <property type="project" value="InterPro"/>
</dbReference>
<evidence type="ECO:0000256" key="3">
    <source>
        <dbReference type="ARBA" id="ARBA00022989"/>
    </source>
</evidence>